<feature type="chain" id="PRO_5046360759" evidence="7">
    <location>
        <begin position="35"/>
        <end position="421"/>
    </location>
</feature>
<dbReference type="InterPro" id="IPR013783">
    <property type="entry name" value="Ig-like_fold"/>
</dbReference>
<dbReference type="SUPFAM" id="SSF49401">
    <property type="entry name" value="Bacterial adhesins"/>
    <property type="match status" value="2"/>
</dbReference>
<feature type="domain" description="Collagen binding" evidence="8">
    <location>
        <begin position="165"/>
        <end position="273"/>
    </location>
</feature>
<keyword evidence="6" id="KW-0572">Peptidoglycan-anchor</keyword>
<sequence length="421" mass="45970">MLTNTFSNRNWRRIFLLIASVLLALFVGHTQASASTVSVNGLGAADATITNDQGVTQSTTSNLDKYSAYQVHYKWSINDATKLANGDTATVSLPANVASSYDYSFDLTDAKSQAKIGTFTIQKGSQTGTITFNDYLVTHNTGRQGTLQLAANGKHVNTDNTNWFINKVGWLTNTTIKDGHPTTANWNIAFNPDNKDLTNVTLTDTLGSDQTYVPGSVKVDGNIPAPDVTVSGNTITMKFGHIDKKVNLNYQTSITGVPNDSHWSNAATLTATNGSVALNKTVHGTIAWGGNGEGNGDEQAAQGAVTLIKTDQWGCKHLANAHFNLYTAAGKLVKSDVTTDYRGELTVGNLKYGSYYFVETKAPRGYRLSSRHLTFTLNDKMPAAKLQVPNAKKSWGYCPSFHKVQIQFVWYHCVTWQWCLW</sequence>
<feature type="signal peptide" evidence="7">
    <location>
        <begin position="1"/>
        <end position="34"/>
    </location>
</feature>
<evidence type="ECO:0000259" key="10">
    <source>
        <dbReference type="Pfam" id="PF17961"/>
    </source>
</evidence>
<dbReference type="RefSeq" id="WP_164508717.1">
    <property type="nucleotide sequence ID" value="NZ_JBHSSK010000007.1"/>
</dbReference>
<feature type="domain" description="SpaA-like prealbumin fold" evidence="9">
    <location>
        <begin position="303"/>
        <end position="390"/>
    </location>
</feature>
<dbReference type="InterPro" id="IPR008966">
    <property type="entry name" value="Adhesion_dom_sf"/>
</dbReference>
<dbReference type="PANTHER" id="PTHR36108:SF13">
    <property type="entry name" value="COLOSSIN-B-RELATED"/>
    <property type="match status" value="1"/>
</dbReference>
<organism evidence="11 12">
    <name type="scientific">Levilactobacillus tongjiangensis</name>
    <dbReference type="NCBI Taxonomy" id="2486023"/>
    <lineage>
        <taxon>Bacteria</taxon>
        <taxon>Bacillati</taxon>
        <taxon>Bacillota</taxon>
        <taxon>Bacilli</taxon>
        <taxon>Lactobacillales</taxon>
        <taxon>Lactobacillaceae</taxon>
        <taxon>Levilactobacillus</taxon>
    </lineage>
</organism>
<dbReference type="Gene3D" id="2.60.40.10">
    <property type="entry name" value="Immunoglobulins"/>
    <property type="match status" value="1"/>
</dbReference>
<dbReference type="EMBL" id="JBHSSK010000007">
    <property type="protein sequence ID" value="MFC6206304.1"/>
    <property type="molecule type" value="Genomic_DNA"/>
</dbReference>
<evidence type="ECO:0000313" key="11">
    <source>
        <dbReference type="EMBL" id="MFC6206304.1"/>
    </source>
</evidence>
<keyword evidence="3" id="KW-0134">Cell wall</keyword>
<evidence type="ECO:0000259" key="8">
    <source>
        <dbReference type="Pfam" id="PF05737"/>
    </source>
</evidence>
<dbReference type="InterPro" id="IPR041033">
    <property type="entry name" value="SpaA_PFL_dom_1"/>
</dbReference>
<evidence type="ECO:0000256" key="5">
    <source>
        <dbReference type="ARBA" id="ARBA00022729"/>
    </source>
</evidence>
<dbReference type="Pfam" id="PF17961">
    <property type="entry name" value="Big_8"/>
    <property type="match status" value="1"/>
</dbReference>
<dbReference type="SUPFAM" id="SSF49478">
    <property type="entry name" value="Cna protein B-type domain"/>
    <property type="match status" value="1"/>
</dbReference>
<keyword evidence="12" id="KW-1185">Reference proteome</keyword>
<evidence type="ECO:0000256" key="3">
    <source>
        <dbReference type="ARBA" id="ARBA00022512"/>
    </source>
</evidence>
<keyword evidence="4" id="KW-0964">Secreted</keyword>
<protein>
    <submittedName>
        <fullName evidence="11">SpaA isopeptide-forming pilin-related protein</fullName>
    </submittedName>
</protein>
<evidence type="ECO:0000313" key="12">
    <source>
        <dbReference type="Proteomes" id="UP001596254"/>
    </source>
</evidence>
<comment type="caution">
    <text evidence="11">The sequence shown here is derived from an EMBL/GenBank/DDBJ whole genome shotgun (WGS) entry which is preliminary data.</text>
</comment>
<keyword evidence="5 7" id="KW-0732">Signal</keyword>
<evidence type="ECO:0000256" key="1">
    <source>
        <dbReference type="ARBA" id="ARBA00004168"/>
    </source>
</evidence>
<feature type="domain" description="SDR-like Ig" evidence="10">
    <location>
        <begin position="63"/>
        <end position="155"/>
    </location>
</feature>
<evidence type="ECO:0000256" key="2">
    <source>
        <dbReference type="ARBA" id="ARBA00007257"/>
    </source>
</evidence>
<comment type="similarity">
    <text evidence="2">Belongs to the serine-aspartate repeat-containing protein (SDr) family.</text>
</comment>
<gene>
    <name evidence="11" type="ORF">ACFP1G_02270</name>
</gene>
<dbReference type="Pfam" id="PF05737">
    <property type="entry name" value="Collagen_bind"/>
    <property type="match status" value="1"/>
</dbReference>
<name>A0ABW1SP76_9LACO</name>
<dbReference type="InterPro" id="IPR008456">
    <property type="entry name" value="Collagen-bd_dom"/>
</dbReference>
<evidence type="ECO:0000256" key="6">
    <source>
        <dbReference type="ARBA" id="ARBA00023088"/>
    </source>
</evidence>
<dbReference type="InterPro" id="IPR011252">
    <property type="entry name" value="Fibrogen-bd_dom1"/>
</dbReference>
<accession>A0ABW1SP76</accession>
<evidence type="ECO:0000256" key="4">
    <source>
        <dbReference type="ARBA" id="ARBA00022525"/>
    </source>
</evidence>
<dbReference type="Proteomes" id="UP001596254">
    <property type="component" value="Unassembled WGS sequence"/>
</dbReference>
<evidence type="ECO:0000259" key="9">
    <source>
        <dbReference type="Pfam" id="PF17802"/>
    </source>
</evidence>
<reference evidence="12" key="1">
    <citation type="journal article" date="2019" name="Int. J. Syst. Evol. Microbiol.">
        <title>The Global Catalogue of Microorganisms (GCM) 10K type strain sequencing project: providing services to taxonomists for standard genome sequencing and annotation.</title>
        <authorList>
            <consortium name="The Broad Institute Genomics Platform"/>
            <consortium name="The Broad Institute Genome Sequencing Center for Infectious Disease"/>
            <person name="Wu L."/>
            <person name="Ma J."/>
        </authorList>
    </citation>
    <scope>NUCLEOTIDE SEQUENCE [LARGE SCALE GENOMIC DNA]</scope>
    <source>
        <strain evidence="12">CCM 8905</strain>
    </source>
</reference>
<proteinExistence type="inferred from homology"/>
<comment type="subcellular location">
    <subcellularLocation>
        <location evidence="1">Secreted</location>
        <location evidence="1">Cell wall</location>
        <topology evidence="1">Peptidoglycan-anchor</topology>
    </subcellularLocation>
</comment>
<dbReference type="Pfam" id="PF17802">
    <property type="entry name" value="SpaA"/>
    <property type="match status" value="1"/>
</dbReference>
<evidence type="ECO:0000256" key="7">
    <source>
        <dbReference type="SAM" id="SignalP"/>
    </source>
</evidence>
<dbReference type="PANTHER" id="PTHR36108">
    <property type="entry name" value="COLOSSIN-B-RELATED"/>
    <property type="match status" value="1"/>
</dbReference>
<dbReference type="Gene3D" id="2.60.40.1280">
    <property type="match status" value="1"/>
</dbReference>
<dbReference type="InterPro" id="IPR041171">
    <property type="entry name" value="SDR_Ig"/>
</dbReference>